<dbReference type="Gene3D" id="3.40.50.150">
    <property type="entry name" value="Vaccinia Virus protein VP39"/>
    <property type="match status" value="1"/>
</dbReference>
<protein>
    <recommendedName>
        <fullName evidence="3">protein-histidine N-methyltransferase</fullName>
        <ecNumber evidence="3">2.1.1.85</ecNumber>
    </recommendedName>
</protein>
<dbReference type="STRING" id="946122.A0A0C2WBH6"/>
<accession>A0A0C2WBH6</accession>
<sequence length="375" mass="41738">MKDFSRCAIMECRGLKMFKFDFDIDDEVDDQTLDFGSLKITDDVAVSAEVKTSLHPCQEVHPLDTLPPVISYSPLQIPLSSNANSLVLARRDLFDARFQLISQGDDQKNAMQFFESPSDLVPGVYEGGFKTWECSLDLVNYLEGNGESACLVGKRILELGCGTAVPTMYLLHKILALPITENQPKTMIHLQDYNASVLELVTLPNLIIVWLMSPASRSYLKSEAEDDSSDAPDPSKPSELNITPELKTAFLQSLQERNVSLRFFSGSWETFNFDILDGTRWYDLVLTSETIYRVESLPSLVNLLRSACGGDQMIENEACTMCLVATKAVYFGVGGGINDFTQAVQEKKGRVESVWETTAGVKRKILSVTWQPEGI</sequence>
<dbReference type="PANTHER" id="PTHR14614:SF39">
    <property type="entry name" value="HISTIDINE PROTEIN METHYLTRANSFERASE 1 HOMOLOG"/>
    <property type="match status" value="1"/>
</dbReference>
<keyword evidence="11" id="KW-1185">Reference proteome</keyword>
<evidence type="ECO:0000256" key="9">
    <source>
        <dbReference type="ARBA" id="ARBA00038126"/>
    </source>
</evidence>
<keyword evidence="4" id="KW-0963">Cytoplasm</keyword>
<evidence type="ECO:0000313" key="11">
    <source>
        <dbReference type="Proteomes" id="UP000054549"/>
    </source>
</evidence>
<keyword evidence="5" id="KW-0489">Methyltransferase</keyword>
<comment type="similarity">
    <text evidence="9">Belongs to the methyltransferase superfamily. METTL18 family.</text>
</comment>
<keyword evidence="8" id="KW-0539">Nucleus</keyword>
<dbReference type="InParanoid" id="A0A0C2WBH6"/>
<organism evidence="10 11">
    <name type="scientific">Amanita muscaria (strain Koide BX008)</name>
    <dbReference type="NCBI Taxonomy" id="946122"/>
    <lineage>
        <taxon>Eukaryota</taxon>
        <taxon>Fungi</taxon>
        <taxon>Dikarya</taxon>
        <taxon>Basidiomycota</taxon>
        <taxon>Agaricomycotina</taxon>
        <taxon>Agaricomycetes</taxon>
        <taxon>Agaricomycetidae</taxon>
        <taxon>Agaricales</taxon>
        <taxon>Pluteineae</taxon>
        <taxon>Amanitaceae</taxon>
        <taxon>Amanita</taxon>
    </lineage>
</organism>
<dbReference type="EC" id="2.1.1.85" evidence="3"/>
<dbReference type="SUPFAM" id="SSF53335">
    <property type="entry name" value="S-adenosyl-L-methionine-dependent methyltransferases"/>
    <property type="match status" value="1"/>
</dbReference>
<dbReference type="HOGENOM" id="CLU_038704_1_1_1"/>
<dbReference type="GO" id="GO:0018064">
    <property type="term" value="F:protein-L-histidine N-tele-methyltransferase activity"/>
    <property type="evidence" value="ECO:0007669"/>
    <property type="project" value="UniProtKB-EC"/>
</dbReference>
<dbReference type="PANTHER" id="PTHR14614">
    <property type="entry name" value="HEPATOCELLULAR CARCINOMA-ASSOCIATED ANTIGEN"/>
    <property type="match status" value="1"/>
</dbReference>
<dbReference type="AlphaFoldDB" id="A0A0C2WBH6"/>
<dbReference type="InterPro" id="IPR019410">
    <property type="entry name" value="Methyltransf_16"/>
</dbReference>
<reference evidence="10 11" key="1">
    <citation type="submission" date="2014-04" db="EMBL/GenBank/DDBJ databases">
        <title>Evolutionary Origins and Diversification of the Mycorrhizal Mutualists.</title>
        <authorList>
            <consortium name="DOE Joint Genome Institute"/>
            <consortium name="Mycorrhizal Genomics Consortium"/>
            <person name="Kohler A."/>
            <person name="Kuo A."/>
            <person name="Nagy L.G."/>
            <person name="Floudas D."/>
            <person name="Copeland A."/>
            <person name="Barry K.W."/>
            <person name="Cichocki N."/>
            <person name="Veneault-Fourrey C."/>
            <person name="LaButti K."/>
            <person name="Lindquist E.A."/>
            <person name="Lipzen A."/>
            <person name="Lundell T."/>
            <person name="Morin E."/>
            <person name="Murat C."/>
            <person name="Riley R."/>
            <person name="Ohm R."/>
            <person name="Sun H."/>
            <person name="Tunlid A."/>
            <person name="Henrissat B."/>
            <person name="Grigoriev I.V."/>
            <person name="Hibbett D.S."/>
            <person name="Martin F."/>
        </authorList>
    </citation>
    <scope>NUCLEOTIDE SEQUENCE [LARGE SCALE GENOMIC DNA]</scope>
    <source>
        <strain evidence="10 11">Koide BX008</strain>
    </source>
</reference>
<evidence type="ECO:0000256" key="6">
    <source>
        <dbReference type="ARBA" id="ARBA00022679"/>
    </source>
</evidence>
<gene>
    <name evidence="10" type="ORF">M378DRAFT_132302</name>
</gene>
<dbReference type="Proteomes" id="UP000054549">
    <property type="component" value="Unassembled WGS sequence"/>
</dbReference>
<dbReference type="FunCoup" id="A0A0C2WBH6">
    <property type="interactions" value="357"/>
</dbReference>
<keyword evidence="7" id="KW-0949">S-adenosyl-L-methionine</keyword>
<evidence type="ECO:0000313" key="10">
    <source>
        <dbReference type="EMBL" id="KIL58622.1"/>
    </source>
</evidence>
<dbReference type="OrthoDB" id="1723750at2759"/>
<proteinExistence type="inferred from homology"/>
<keyword evidence="6" id="KW-0808">Transferase</keyword>
<dbReference type="GO" id="GO:0005737">
    <property type="term" value="C:cytoplasm"/>
    <property type="evidence" value="ECO:0007669"/>
    <property type="project" value="UniProtKB-SubCell"/>
</dbReference>
<evidence type="ECO:0000256" key="3">
    <source>
        <dbReference type="ARBA" id="ARBA00012533"/>
    </source>
</evidence>
<evidence type="ECO:0000256" key="8">
    <source>
        <dbReference type="ARBA" id="ARBA00023242"/>
    </source>
</evidence>
<evidence type="ECO:0000256" key="7">
    <source>
        <dbReference type="ARBA" id="ARBA00022691"/>
    </source>
</evidence>
<evidence type="ECO:0000256" key="4">
    <source>
        <dbReference type="ARBA" id="ARBA00022490"/>
    </source>
</evidence>
<evidence type="ECO:0000256" key="2">
    <source>
        <dbReference type="ARBA" id="ARBA00004496"/>
    </source>
</evidence>
<name>A0A0C2WBH6_AMAMK</name>
<dbReference type="EMBL" id="KN818333">
    <property type="protein sequence ID" value="KIL58622.1"/>
    <property type="molecule type" value="Genomic_DNA"/>
</dbReference>
<dbReference type="GO" id="GO:0032259">
    <property type="term" value="P:methylation"/>
    <property type="evidence" value="ECO:0007669"/>
    <property type="project" value="UniProtKB-KW"/>
</dbReference>
<comment type="subcellular location">
    <subcellularLocation>
        <location evidence="2">Cytoplasm</location>
    </subcellularLocation>
    <subcellularLocation>
        <location evidence="1">Nucleus</location>
    </subcellularLocation>
</comment>
<evidence type="ECO:0000256" key="1">
    <source>
        <dbReference type="ARBA" id="ARBA00004123"/>
    </source>
</evidence>
<dbReference type="GO" id="GO:0005634">
    <property type="term" value="C:nucleus"/>
    <property type="evidence" value="ECO:0007669"/>
    <property type="project" value="UniProtKB-SubCell"/>
</dbReference>
<evidence type="ECO:0000256" key="5">
    <source>
        <dbReference type="ARBA" id="ARBA00022603"/>
    </source>
</evidence>
<dbReference type="InterPro" id="IPR029063">
    <property type="entry name" value="SAM-dependent_MTases_sf"/>
</dbReference>